<dbReference type="Proteomes" id="UP000198755">
    <property type="component" value="Unassembled WGS sequence"/>
</dbReference>
<comment type="catalytic activity">
    <reaction evidence="1">
        <text>ATP + protein L-histidine = ADP + protein N-phospho-L-histidine.</text>
        <dbReference type="EC" id="2.7.13.3"/>
    </reaction>
</comment>
<accession>A0A1I3VZZ8</accession>
<dbReference type="SMART" id="SM00388">
    <property type="entry name" value="HisKA"/>
    <property type="match status" value="1"/>
</dbReference>
<dbReference type="PRINTS" id="PR00344">
    <property type="entry name" value="BCTRLSENSOR"/>
</dbReference>
<dbReference type="SUPFAM" id="SSF52172">
    <property type="entry name" value="CheY-like"/>
    <property type="match status" value="1"/>
</dbReference>
<dbReference type="InterPro" id="IPR003594">
    <property type="entry name" value="HATPase_dom"/>
</dbReference>
<dbReference type="InterPro" id="IPR004358">
    <property type="entry name" value="Sig_transdc_His_kin-like_C"/>
</dbReference>
<evidence type="ECO:0000313" key="10">
    <source>
        <dbReference type="Proteomes" id="UP000198755"/>
    </source>
</evidence>
<feature type="transmembrane region" description="Helical" evidence="5">
    <location>
        <begin position="12"/>
        <end position="31"/>
    </location>
</feature>
<dbReference type="Gene3D" id="1.10.287.130">
    <property type="match status" value="1"/>
</dbReference>
<dbReference type="CDD" id="cd19410">
    <property type="entry name" value="HK9-like_sensor"/>
    <property type="match status" value="1"/>
</dbReference>
<dbReference type="NCBIfam" id="TIGR00229">
    <property type="entry name" value="sensory_box"/>
    <property type="match status" value="1"/>
</dbReference>
<evidence type="ECO:0000259" key="6">
    <source>
        <dbReference type="PROSITE" id="PS50109"/>
    </source>
</evidence>
<dbReference type="SUPFAM" id="SSF47384">
    <property type="entry name" value="Homodimeric domain of signal transducing histidine kinase"/>
    <property type="match status" value="1"/>
</dbReference>
<dbReference type="Gene3D" id="3.30.450.20">
    <property type="entry name" value="PAS domain"/>
    <property type="match status" value="1"/>
</dbReference>
<dbReference type="RefSeq" id="WP_175492447.1">
    <property type="nucleotide sequence ID" value="NZ_FOSN01000001.1"/>
</dbReference>
<keyword evidence="5" id="KW-1133">Transmembrane helix</keyword>
<dbReference type="InterPro" id="IPR011006">
    <property type="entry name" value="CheY-like_superfamily"/>
</dbReference>
<evidence type="ECO:0000256" key="4">
    <source>
        <dbReference type="PROSITE-ProRule" id="PRU00169"/>
    </source>
</evidence>
<dbReference type="InterPro" id="IPR035965">
    <property type="entry name" value="PAS-like_dom_sf"/>
</dbReference>
<dbReference type="Pfam" id="PF00072">
    <property type="entry name" value="Response_reg"/>
    <property type="match status" value="1"/>
</dbReference>
<keyword evidence="5" id="KW-0472">Membrane</keyword>
<dbReference type="Gene3D" id="3.40.50.2300">
    <property type="match status" value="1"/>
</dbReference>
<reference evidence="9 10" key="1">
    <citation type="submission" date="2016-10" db="EMBL/GenBank/DDBJ databases">
        <authorList>
            <person name="de Groot N.N."/>
        </authorList>
    </citation>
    <scope>NUCLEOTIDE SEQUENCE [LARGE SCALE GENOMIC DNA]</scope>
    <source>
        <strain evidence="9 10">NE2</strain>
    </source>
</reference>
<dbReference type="EC" id="2.7.13.3" evidence="2"/>
<feature type="domain" description="Response regulatory" evidence="7">
    <location>
        <begin position="598"/>
        <end position="714"/>
    </location>
</feature>
<dbReference type="InterPro" id="IPR000014">
    <property type="entry name" value="PAS"/>
</dbReference>
<dbReference type="PANTHER" id="PTHR43065">
    <property type="entry name" value="SENSOR HISTIDINE KINASE"/>
    <property type="match status" value="1"/>
</dbReference>
<evidence type="ECO:0000259" key="7">
    <source>
        <dbReference type="PROSITE" id="PS50110"/>
    </source>
</evidence>
<dbReference type="SMART" id="SM00387">
    <property type="entry name" value="HATPase_c"/>
    <property type="match status" value="1"/>
</dbReference>
<dbReference type="InterPro" id="IPR003661">
    <property type="entry name" value="HisK_dim/P_dom"/>
</dbReference>
<dbReference type="Pfam" id="PF05227">
    <property type="entry name" value="CHASE3"/>
    <property type="match status" value="1"/>
</dbReference>
<feature type="domain" description="PAS" evidence="8">
    <location>
        <begin position="220"/>
        <end position="262"/>
    </location>
</feature>
<dbReference type="SMART" id="SM00448">
    <property type="entry name" value="REC"/>
    <property type="match status" value="1"/>
</dbReference>
<dbReference type="AlphaFoldDB" id="A0A1I3VZZ8"/>
<proteinExistence type="predicted"/>
<dbReference type="Gene3D" id="3.30.565.10">
    <property type="entry name" value="Histidine kinase-like ATPase, C-terminal domain"/>
    <property type="match status" value="1"/>
</dbReference>
<evidence type="ECO:0000256" key="3">
    <source>
        <dbReference type="ARBA" id="ARBA00022553"/>
    </source>
</evidence>
<evidence type="ECO:0000313" key="9">
    <source>
        <dbReference type="EMBL" id="SFJ99927.1"/>
    </source>
</evidence>
<dbReference type="Pfam" id="PF12860">
    <property type="entry name" value="PAS_7"/>
    <property type="match status" value="1"/>
</dbReference>
<dbReference type="EMBL" id="FOSN01000001">
    <property type="protein sequence ID" value="SFJ99927.1"/>
    <property type="molecule type" value="Genomic_DNA"/>
</dbReference>
<keyword evidence="5" id="KW-0812">Transmembrane</keyword>
<dbReference type="PROSITE" id="PS50112">
    <property type="entry name" value="PAS"/>
    <property type="match status" value="1"/>
</dbReference>
<feature type="modified residue" description="4-aspartylphosphate" evidence="4">
    <location>
        <position position="648"/>
    </location>
</feature>
<keyword evidence="10" id="KW-1185">Reference proteome</keyword>
<dbReference type="PROSITE" id="PS50110">
    <property type="entry name" value="RESPONSE_REGULATORY"/>
    <property type="match status" value="1"/>
</dbReference>
<dbReference type="PROSITE" id="PS50109">
    <property type="entry name" value="HIS_KIN"/>
    <property type="match status" value="1"/>
</dbReference>
<dbReference type="SUPFAM" id="SSF55785">
    <property type="entry name" value="PYP-like sensor domain (PAS domain)"/>
    <property type="match status" value="1"/>
</dbReference>
<protein>
    <recommendedName>
        <fullName evidence="2">histidine kinase</fullName>
        <ecNumber evidence="2">2.7.13.3</ecNumber>
    </recommendedName>
</protein>
<dbReference type="STRING" id="1612308.SAMN05444581_101186"/>
<gene>
    <name evidence="9" type="ORF">SAMN05444581_101186</name>
</gene>
<evidence type="ECO:0000256" key="2">
    <source>
        <dbReference type="ARBA" id="ARBA00012438"/>
    </source>
</evidence>
<evidence type="ECO:0000259" key="8">
    <source>
        <dbReference type="PROSITE" id="PS50112"/>
    </source>
</evidence>
<dbReference type="Pfam" id="PF02518">
    <property type="entry name" value="HATPase_c"/>
    <property type="match status" value="1"/>
</dbReference>
<dbReference type="InterPro" id="IPR036097">
    <property type="entry name" value="HisK_dim/P_sf"/>
</dbReference>
<evidence type="ECO:0000256" key="1">
    <source>
        <dbReference type="ARBA" id="ARBA00000085"/>
    </source>
</evidence>
<dbReference type="InterPro" id="IPR001789">
    <property type="entry name" value="Sig_transdc_resp-reg_receiver"/>
</dbReference>
<dbReference type="GO" id="GO:0000155">
    <property type="term" value="F:phosphorelay sensor kinase activity"/>
    <property type="evidence" value="ECO:0007669"/>
    <property type="project" value="InterPro"/>
</dbReference>
<dbReference type="InterPro" id="IPR036890">
    <property type="entry name" value="HATPase_C_sf"/>
</dbReference>
<dbReference type="CDD" id="cd00082">
    <property type="entry name" value="HisKA"/>
    <property type="match status" value="1"/>
</dbReference>
<evidence type="ECO:0000256" key="5">
    <source>
        <dbReference type="SAM" id="Phobius"/>
    </source>
</evidence>
<dbReference type="InterPro" id="IPR007891">
    <property type="entry name" value="CHASE3"/>
</dbReference>
<organism evidence="9 10">
    <name type="scientific">Methylocapsa palsarum</name>
    <dbReference type="NCBI Taxonomy" id="1612308"/>
    <lineage>
        <taxon>Bacteria</taxon>
        <taxon>Pseudomonadati</taxon>
        <taxon>Pseudomonadota</taxon>
        <taxon>Alphaproteobacteria</taxon>
        <taxon>Hyphomicrobiales</taxon>
        <taxon>Beijerinckiaceae</taxon>
        <taxon>Methylocapsa</taxon>
    </lineage>
</organism>
<name>A0A1I3VZZ8_9HYPH</name>
<dbReference type="PANTHER" id="PTHR43065:SF49">
    <property type="entry name" value="HISTIDINE KINASE"/>
    <property type="match status" value="1"/>
</dbReference>
<sequence length="733" mass="78600">MNRRLSGRVEASIALALMLVPLAFLALIGFLQVCRNAPEAKAARTEMAQRLKVMELTDAIDSAVRDAESGQRGFLITGSDKYLEPYERARQAIPRLFAELRRETLDKPGQQRRLAELQTTTEAKVDELVATIKARREQGYEAAKAIVETDVGRETMIEIETLLKQIQEAAAGRLQKGLERSEAAERQITATSIEGGVVAALALLAGAWFLSHAYRKAASSERILLATLDSVREGVATFDADDRLLAWNAAFTRILGIAPDALARGANLVFDPITHPAAAEVGAKIVSLREEGRRAARAVLVERKTTDARRLEIFHNPLAGDSSITTLLDVTERRRADEMLLQTGKLQALGQMTGGVAHDFNNLLTIVIGCVGMLREAVGGNSKALERIEMTMLAAERGARLTKQLLAFARRQPLQPEVVAVGPLMTEILPLVLRAVGETIEVECISSGGLWNTIVDPAQFQSAVLNLAINARDAMPDGGKLTIEAVNASLDDSYAARHAEVEPGQYVMFAITDTGLGMDEATKSRALDPFFTTKPVGEGTGLGLPQVYGFVKQSGGHIKIYSEAGEGTTVKLYLPRSDGQAVARPIEPGAFASSAAETVLLADDDEIVRATVAAMLESLGYNVLTAAGGSEALKILEEGTKIDLLFTDVVMPGPIGGRKLAELARAMIPGLKVLFTSGYTENAIVHNGRLDPGVELISKPYTLDRLAAKLRRVLDAESGMAAAARVKAGGPGE</sequence>
<dbReference type="SUPFAM" id="SSF55874">
    <property type="entry name" value="ATPase domain of HSP90 chaperone/DNA topoisomerase II/histidine kinase"/>
    <property type="match status" value="1"/>
</dbReference>
<dbReference type="CDD" id="cd18161">
    <property type="entry name" value="REC_hyHK_blue-like"/>
    <property type="match status" value="1"/>
</dbReference>
<feature type="domain" description="Histidine kinase" evidence="6">
    <location>
        <begin position="355"/>
        <end position="578"/>
    </location>
</feature>
<keyword evidence="3 4" id="KW-0597">Phosphoprotein</keyword>
<dbReference type="InterPro" id="IPR005467">
    <property type="entry name" value="His_kinase_dom"/>
</dbReference>